<dbReference type="WBParaSite" id="SBAD_0000047501-mRNA-1">
    <property type="protein sequence ID" value="SBAD_0000047501-mRNA-1"/>
    <property type="gene ID" value="SBAD_0000047501"/>
</dbReference>
<organism evidence="3">
    <name type="scientific">Soboliphyme baturini</name>
    <dbReference type="NCBI Taxonomy" id="241478"/>
    <lineage>
        <taxon>Eukaryota</taxon>
        <taxon>Metazoa</taxon>
        <taxon>Ecdysozoa</taxon>
        <taxon>Nematoda</taxon>
        <taxon>Enoplea</taxon>
        <taxon>Dorylaimia</taxon>
        <taxon>Dioctophymatida</taxon>
        <taxon>Dioctophymatoidea</taxon>
        <taxon>Soboliphymatidae</taxon>
        <taxon>Soboliphyme</taxon>
    </lineage>
</organism>
<evidence type="ECO:0000313" key="3">
    <source>
        <dbReference type="WBParaSite" id="SBAD_0000047501-mRNA-1"/>
    </source>
</evidence>
<dbReference type="AlphaFoldDB" id="A0A183IA10"/>
<dbReference type="EMBL" id="UZAM01001177">
    <property type="protein sequence ID" value="VDO83709.1"/>
    <property type="molecule type" value="Genomic_DNA"/>
</dbReference>
<accession>A0A183IA10</accession>
<reference evidence="3" key="1">
    <citation type="submission" date="2016-06" db="UniProtKB">
        <authorList>
            <consortium name="WormBaseParasite"/>
        </authorList>
    </citation>
    <scope>IDENTIFICATION</scope>
</reference>
<name>A0A183IA10_9BILA</name>
<protein>
    <submittedName>
        <fullName evidence="3">PIN7 domain-containing protein</fullName>
    </submittedName>
</protein>
<sequence>MPDARFLRVVLKENSTAKDVVRFCTVKYNLASTYLLSANFDGLANSEKHFDEHERLYKLVKKFVIGGGRGKDVTFYLTAVKKKITSR</sequence>
<evidence type="ECO:0000313" key="1">
    <source>
        <dbReference type="EMBL" id="VDO83709.1"/>
    </source>
</evidence>
<gene>
    <name evidence="1" type="ORF">SBAD_LOCUS454</name>
</gene>
<keyword evidence="2" id="KW-1185">Reference proteome</keyword>
<reference evidence="1 2" key="2">
    <citation type="submission" date="2018-11" db="EMBL/GenBank/DDBJ databases">
        <authorList>
            <consortium name="Pathogen Informatics"/>
        </authorList>
    </citation>
    <scope>NUCLEOTIDE SEQUENCE [LARGE SCALE GENOMIC DNA]</scope>
</reference>
<evidence type="ECO:0000313" key="2">
    <source>
        <dbReference type="Proteomes" id="UP000270296"/>
    </source>
</evidence>
<dbReference type="Proteomes" id="UP000270296">
    <property type="component" value="Unassembled WGS sequence"/>
</dbReference>
<proteinExistence type="predicted"/>